<dbReference type="Gene3D" id="1.10.238.10">
    <property type="entry name" value="EF-hand"/>
    <property type="match status" value="2"/>
</dbReference>
<feature type="domain" description="EF-hand" evidence="3">
    <location>
        <begin position="3"/>
        <end position="38"/>
    </location>
</feature>
<dbReference type="InterPro" id="IPR018247">
    <property type="entry name" value="EF_Hand_1_Ca_BS"/>
</dbReference>
<dbReference type="SMART" id="SM00054">
    <property type="entry name" value="EFh"/>
    <property type="match status" value="4"/>
</dbReference>
<dbReference type="PANTHER" id="PTHR10827:SF85">
    <property type="entry name" value="CALCIUM-BINDING PROTEIN"/>
    <property type="match status" value="1"/>
</dbReference>
<dbReference type="InterPro" id="IPR002048">
    <property type="entry name" value="EF_hand_dom"/>
</dbReference>
<evidence type="ECO:0000313" key="4">
    <source>
        <dbReference type="EMBL" id="JAP60305.1"/>
    </source>
</evidence>
<evidence type="ECO:0000259" key="3">
    <source>
        <dbReference type="PROSITE" id="PS50222"/>
    </source>
</evidence>
<sequence>MTTMAERYIDAFIAADKDGSGTLTRDELTAVLKENGVSAAKVDKLMSKLDLNGDGIITLGEYKVALNISSQPMDAWKSLFESLDKDGSGTVSADELKSFLRQTGSQNLQDTVDAWMEDYDTNNDGQLNYQEFLGFIASLEC</sequence>
<keyword evidence="1" id="KW-0677">Repeat</keyword>
<dbReference type="PROSITE" id="PS50222">
    <property type="entry name" value="EF_HAND_2"/>
    <property type="match status" value="3"/>
</dbReference>
<feature type="domain" description="EF-hand" evidence="3">
    <location>
        <begin position="71"/>
        <end position="106"/>
    </location>
</feature>
<dbReference type="Pfam" id="PF13499">
    <property type="entry name" value="EF-hand_7"/>
    <property type="match status" value="2"/>
</dbReference>
<gene>
    <name evidence="4" type="ORF">TR123423</name>
</gene>
<evidence type="ECO:0000256" key="1">
    <source>
        <dbReference type="ARBA" id="ARBA00022737"/>
    </source>
</evidence>
<feature type="domain" description="EF-hand" evidence="3">
    <location>
        <begin position="107"/>
        <end position="141"/>
    </location>
</feature>
<dbReference type="AlphaFoldDB" id="A0A0V0J3X8"/>
<keyword evidence="2" id="KW-0106">Calcium</keyword>
<reference evidence="4" key="1">
    <citation type="submission" date="2016-01" db="EMBL/GenBank/DDBJ databases">
        <title>Reference transcriptome for the parasite Schistocephalus solidus: insights into the molecular evolution of parasitism.</title>
        <authorList>
            <person name="Hebert F.O."/>
            <person name="Grambauer S."/>
            <person name="Barber I."/>
            <person name="Landry C.R."/>
            <person name="Aubin-Horth N."/>
        </authorList>
    </citation>
    <scope>NUCLEOTIDE SEQUENCE</scope>
</reference>
<accession>A0A0V0J3X8</accession>
<dbReference type="FunFam" id="1.10.238.10:FF:000003">
    <property type="entry name" value="Calmodulin A"/>
    <property type="match status" value="1"/>
</dbReference>
<organism evidence="4">
    <name type="scientific">Schistocephalus solidus</name>
    <name type="common">Tapeworm</name>
    <dbReference type="NCBI Taxonomy" id="70667"/>
    <lineage>
        <taxon>Eukaryota</taxon>
        <taxon>Metazoa</taxon>
        <taxon>Spiralia</taxon>
        <taxon>Lophotrochozoa</taxon>
        <taxon>Platyhelminthes</taxon>
        <taxon>Cestoda</taxon>
        <taxon>Eucestoda</taxon>
        <taxon>Diphyllobothriidea</taxon>
        <taxon>Diphyllobothriidae</taxon>
        <taxon>Schistocephalus</taxon>
    </lineage>
</organism>
<dbReference type="PROSITE" id="PS00018">
    <property type="entry name" value="EF_HAND_1"/>
    <property type="match status" value="3"/>
</dbReference>
<dbReference type="SUPFAM" id="SSF47473">
    <property type="entry name" value="EF-hand"/>
    <property type="match status" value="1"/>
</dbReference>
<dbReference type="InterPro" id="IPR011992">
    <property type="entry name" value="EF-hand-dom_pair"/>
</dbReference>
<evidence type="ECO:0000256" key="2">
    <source>
        <dbReference type="ARBA" id="ARBA00022837"/>
    </source>
</evidence>
<proteinExistence type="predicted"/>
<name>A0A0V0J3X8_SCHSO</name>
<protein>
    <recommendedName>
        <fullName evidence="3">EF-hand domain-containing protein</fullName>
    </recommendedName>
</protein>
<dbReference type="GO" id="GO:0005509">
    <property type="term" value="F:calcium ion binding"/>
    <property type="evidence" value="ECO:0007669"/>
    <property type="project" value="InterPro"/>
</dbReference>
<dbReference type="PANTHER" id="PTHR10827">
    <property type="entry name" value="RETICULOCALBIN"/>
    <property type="match status" value="1"/>
</dbReference>
<dbReference type="EMBL" id="GEEE01002920">
    <property type="protein sequence ID" value="JAP60305.1"/>
    <property type="molecule type" value="Transcribed_RNA"/>
</dbReference>